<dbReference type="RefSeq" id="WP_344248076.1">
    <property type="nucleotide sequence ID" value="NZ_BAAAPM010000003.1"/>
</dbReference>
<protein>
    <submittedName>
        <fullName evidence="8">LD-carboxypeptidase</fullName>
    </submittedName>
</protein>
<accession>A0ABN2JE78</accession>
<dbReference type="Pfam" id="PF02016">
    <property type="entry name" value="Peptidase_S66"/>
    <property type="match status" value="1"/>
</dbReference>
<dbReference type="InterPro" id="IPR003507">
    <property type="entry name" value="S66_fam"/>
</dbReference>
<dbReference type="InterPro" id="IPR029062">
    <property type="entry name" value="Class_I_gatase-like"/>
</dbReference>
<evidence type="ECO:0000313" key="8">
    <source>
        <dbReference type="EMBL" id="GAA1723987.1"/>
    </source>
</evidence>
<dbReference type="EMBL" id="BAAAPM010000003">
    <property type="protein sequence ID" value="GAA1723987.1"/>
    <property type="molecule type" value="Genomic_DNA"/>
</dbReference>
<sequence>MTIRYPRPLRPGDTIGVTAPSSGVEERLHARLQHAVDVVRAKGYEVRVGSTTTGEGIVSAPADARAAELTAMLTDPAVRAVVPPWGGSLAIDLLHRLDWEALAADPTWLVGFSDMSTVLLPLTLRTGVATLHGQNLMDTPYDVPDGLLGWWDVAAAEQSGVPGAALVQRSPRRHRRSGWDDYEGHPDVSTWTLDTPGSWLRLDAGADPGEPVDVTGRLIGGCVEMLPFLAGTAYGDVPRFAAEHAPEGLVVYLDVCEWGADDIGRALWALRHAGWFDAANAVLVSRTRAPGLEGFTQHDAARDALGDLGIPVLGDVECGHVPPFLALVNGALARVQHSPEESVITQHLVG</sequence>
<dbReference type="PANTHER" id="PTHR30237">
    <property type="entry name" value="MURAMOYLTETRAPEPTIDE CARBOXYPEPTIDASE"/>
    <property type="match status" value="1"/>
</dbReference>
<dbReference type="SUPFAM" id="SSF52317">
    <property type="entry name" value="Class I glutamine amidotransferase-like"/>
    <property type="match status" value="1"/>
</dbReference>
<comment type="similarity">
    <text evidence="1">Belongs to the peptidase S66 family.</text>
</comment>
<evidence type="ECO:0000256" key="5">
    <source>
        <dbReference type="ARBA" id="ARBA00022825"/>
    </source>
</evidence>
<evidence type="ECO:0000259" key="7">
    <source>
        <dbReference type="Pfam" id="PF17676"/>
    </source>
</evidence>
<evidence type="ECO:0000256" key="4">
    <source>
        <dbReference type="ARBA" id="ARBA00022801"/>
    </source>
</evidence>
<dbReference type="Gene3D" id="3.50.30.60">
    <property type="entry name" value="LD-carboxypeptidase A C-terminal domain-like"/>
    <property type="match status" value="1"/>
</dbReference>
<reference evidence="8 9" key="1">
    <citation type="journal article" date="2019" name="Int. J. Syst. Evol. Microbiol.">
        <title>The Global Catalogue of Microorganisms (GCM) 10K type strain sequencing project: providing services to taxonomists for standard genome sequencing and annotation.</title>
        <authorList>
            <consortium name="The Broad Institute Genomics Platform"/>
            <consortium name="The Broad Institute Genome Sequencing Center for Infectious Disease"/>
            <person name="Wu L."/>
            <person name="Ma J."/>
        </authorList>
    </citation>
    <scope>NUCLEOTIDE SEQUENCE [LARGE SCALE GENOMIC DNA]</scope>
    <source>
        <strain evidence="8 9">JCM 15589</strain>
    </source>
</reference>
<dbReference type="InterPro" id="IPR040449">
    <property type="entry name" value="Peptidase_S66_N"/>
</dbReference>
<dbReference type="SUPFAM" id="SSF141986">
    <property type="entry name" value="LD-carboxypeptidase A C-terminal domain-like"/>
    <property type="match status" value="1"/>
</dbReference>
<keyword evidence="2" id="KW-0121">Carboxypeptidase</keyword>
<comment type="caution">
    <text evidence="8">The sequence shown here is derived from an EMBL/GenBank/DDBJ whole genome shotgun (WGS) entry which is preliminary data.</text>
</comment>
<evidence type="ECO:0000256" key="2">
    <source>
        <dbReference type="ARBA" id="ARBA00022645"/>
    </source>
</evidence>
<dbReference type="PIRSF" id="PIRSF028757">
    <property type="entry name" value="LD-carboxypeptidase"/>
    <property type="match status" value="1"/>
</dbReference>
<evidence type="ECO:0000256" key="3">
    <source>
        <dbReference type="ARBA" id="ARBA00022670"/>
    </source>
</evidence>
<feature type="domain" description="LD-carboxypeptidase C-terminal" evidence="7">
    <location>
        <begin position="215"/>
        <end position="335"/>
    </location>
</feature>
<dbReference type="CDD" id="cd07062">
    <property type="entry name" value="Peptidase_S66_mccF_like"/>
    <property type="match status" value="1"/>
</dbReference>
<evidence type="ECO:0000256" key="1">
    <source>
        <dbReference type="ARBA" id="ARBA00010233"/>
    </source>
</evidence>
<keyword evidence="4" id="KW-0378">Hydrolase</keyword>
<keyword evidence="3" id="KW-0645">Protease</keyword>
<dbReference type="Proteomes" id="UP001501138">
    <property type="component" value="Unassembled WGS sequence"/>
</dbReference>
<feature type="domain" description="LD-carboxypeptidase N-terminal" evidence="6">
    <location>
        <begin position="15"/>
        <end position="133"/>
    </location>
</feature>
<evidence type="ECO:0000259" key="6">
    <source>
        <dbReference type="Pfam" id="PF02016"/>
    </source>
</evidence>
<evidence type="ECO:0000313" key="9">
    <source>
        <dbReference type="Proteomes" id="UP001501138"/>
    </source>
</evidence>
<dbReference type="InterPro" id="IPR027478">
    <property type="entry name" value="LdcA_N"/>
</dbReference>
<dbReference type="Gene3D" id="3.40.50.10740">
    <property type="entry name" value="Class I glutamine amidotransferase-like"/>
    <property type="match status" value="1"/>
</dbReference>
<keyword evidence="5" id="KW-0720">Serine protease</keyword>
<name>A0ABN2JE78_9MICO</name>
<dbReference type="InterPro" id="IPR027461">
    <property type="entry name" value="Carboxypeptidase_A_C_sf"/>
</dbReference>
<dbReference type="Pfam" id="PF17676">
    <property type="entry name" value="Peptidase_S66C"/>
    <property type="match status" value="1"/>
</dbReference>
<dbReference type="PANTHER" id="PTHR30237:SF2">
    <property type="entry name" value="MUREIN TETRAPEPTIDE CARBOXYPEPTIDASE"/>
    <property type="match status" value="1"/>
</dbReference>
<dbReference type="InterPro" id="IPR040921">
    <property type="entry name" value="Peptidase_S66C"/>
</dbReference>
<gene>
    <name evidence="8" type="ORF">GCM10009809_19730</name>
</gene>
<proteinExistence type="inferred from homology"/>
<organism evidence="8 9">
    <name type="scientific">Isoptericola hypogeus</name>
    <dbReference type="NCBI Taxonomy" id="300179"/>
    <lineage>
        <taxon>Bacteria</taxon>
        <taxon>Bacillati</taxon>
        <taxon>Actinomycetota</taxon>
        <taxon>Actinomycetes</taxon>
        <taxon>Micrococcales</taxon>
        <taxon>Promicromonosporaceae</taxon>
        <taxon>Isoptericola</taxon>
    </lineage>
</organism>
<keyword evidence="9" id="KW-1185">Reference proteome</keyword>